<dbReference type="Pfam" id="PF00501">
    <property type="entry name" value="AMP-binding"/>
    <property type="match status" value="1"/>
</dbReference>
<dbReference type="Proteomes" id="UP000659124">
    <property type="component" value="Unassembled WGS sequence"/>
</dbReference>
<organism evidence="4 5">
    <name type="scientific">Chitinophaga qingshengii</name>
    <dbReference type="NCBI Taxonomy" id="1569794"/>
    <lineage>
        <taxon>Bacteria</taxon>
        <taxon>Pseudomonadati</taxon>
        <taxon>Bacteroidota</taxon>
        <taxon>Chitinophagia</taxon>
        <taxon>Chitinophagales</taxon>
        <taxon>Chitinophagaceae</taxon>
        <taxon>Chitinophaga</taxon>
    </lineage>
</organism>
<dbReference type="InterPro" id="IPR042099">
    <property type="entry name" value="ANL_N_sf"/>
</dbReference>
<sequence>MSTLPTRHRLFDAVKFQLEKFPKQDMLAAKVNGSWKTFSTASVSETVDRFSAGLLQLGIGGNDFTPEGADKIAIISNNRPEWIFTDLAVQQTGAVLVPLYPTTNPAEIQFILNDAAVKYIFVSSKEMLEKIQALREGVPTLQQIFTFDEIPGATHWSTIPAQATPALLSQVESLKNSIDPGHLATIIYTSGTTGTPKGVMLTHTNISSNVMYSKASFPFDDAPQQKVLSFLPLNHIFEKTVTYIYLFSGISIYYAESLDTLSENLKEISPDGFTTVPRLLEKVFEKIMATGNSLTGIKRRLFFWAVSLAGKYDNNISGGAWYNFQLSIANKLIFSKWREALGGNISYIVTGGAACQEKLLRIFNAAQIPVYEGYGPTENSPVICVNRRKPGGTKFGTVGPPIEGIEVKLEEDGEICVKGTTVMKGYYKRPDLTAETVIDGWLHTGDIGVWVDNKFLKITDRKKELFKTSGGKYVAPQPIENKFKESPFIEQIMVVGEGRKFTGALIVPAFPYLKYWMEKQNLPFTTHAEALARPEVQAAYQKVIDDYNQYFNHVEQIKRFELLPDEWSIGGGEMTPKLSLKRKVVLEKYKNAIEKIYQHEHE</sequence>
<dbReference type="SUPFAM" id="SSF56801">
    <property type="entry name" value="Acetyl-CoA synthetase-like"/>
    <property type="match status" value="1"/>
</dbReference>
<dbReference type="EMBL" id="JACVFC010000003">
    <property type="protein sequence ID" value="MBC9932888.1"/>
    <property type="molecule type" value="Genomic_DNA"/>
</dbReference>
<keyword evidence="1" id="KW-0547">Nucleotide-binding</keyword>
<dbReference type="InterPro" id="IPR020845">
    <property type="entry name" value="AMP-binding_CS"/>
</dbReference>
<keyword evidence="2" id="KW-0067">ATP-binding</keyword>
<evidence type="ECO:0000313" key="4">
    <source>
        <dbReference type="EMBL" id="MBC9932888.1"/>
    </source>
</evidence>
<dbReference type="CDD" id="cd05907">
    <property type="entry name" value="VL_LC_FACS_like"/>
    <property type="match status" value="1"/>
</dbReference>
<dbReference type="Pfam" id="PF23562">
    <property type="entry name" value="AMP-binding_C_3"/>
    <property type="match status" value="1"/>
</dbReference>
<dbReference type="Gene3D" id="3.40.50.12780">
    <property type="entry name" value="N-terminal domain of ligase-like"/>
    <property type="match status" value="2"/>
</dbReference>
<reference evidence="4 5" key="1">
    <citation type="submission" date="2020-09" db="EMBL/GenBank/DDBJ databases">
        <title>Genome sequences of type strains of Chitinophaga qingshengii and Chitinophaga varians.</title>
        <authorList>
            <person name="Kittiwongwattana C."/>
        </authorList>
    </citation>
    <scope>NUCLEOTIDE SEQUENCE [LARGE SCALE GENOMIC DNA]</scope>
    <source>
        <strain evidence="4 5">JCM 30026</strain>
    </source>
</reference>
<dbReference type="PANTHER" id="PTHR43272:SF33">
    <property type="entry name" value="AMP-BINDING DOMAIN-CONTAINING PROTEIN-RELATED"/>
    <property type="match status" value="1"/>
</dbReference>
<evidence type="ECO:0000256" key="2">
    <source>
        <dbReference type="ARBA" id="ARBA00022840"/>
    </source>
</evidence>
<protein>
    <submittedName>
        <fullName evidence="4">Long-chain fatty acid--CoA ligase</fullName>
    </submittedName>
</protein>
<name>A0ABR7TQY3_9BACT</name>
<dbReference type="PANTHER" id="PTHR43272">
    <property type="entry name" value="LONG-CHAIN-FATTY-ACID--COA LIGASE"/>
    <property type="match status" value="1"/>
</dbReference>
<gene>
    <name evidence="4" type="ORF">ICL07_21045</name>
</gene>
<keyword evidence="4" id="KW-0436">Ligase</keyword>
<evidence type="ECO:0000313" key="5">
    <source>
        <dbReference type="Proteomes" id="UP000659124"/>
    </source>
</evidence>
<dbReference type="InterPro" id="IPR000873">
    <property type="entry name" value="AMP-dep_synth/lig_dom"/>
</dbReference>
<dbReference type="RefSeq" id="WP_188090016.1">
    <property type="nucleotide sequence ID" value="NZ_JACVFC010000003.1"/>
</dbReference>
<keyword evidence="5" id="KW-1185">Reference proteome</keyword>
<accession>A0ABR7TQY3</accession>
<evidence type="ECO:0000256" key="1">
    <source>
        <dbReference type="ARBA" id="ARBA00022741"/>
    </source>
</evidence>
<evidence type="ECO:0000259" key="3">
    <source>
        <dbReference type="Pfam" id="PF00501"/>
    </source>
</evidence>
<feature type="domain" description="AMP-dependent synthetase/ligase" evidence="3">
    <location>
        <begin position="19"/>
        <end position="427"/>
    </location>
</feature>
<dbReference type="PROSITE" id="PS00455">
    <property type="entry name" value="AMP_BINDING"/>
    <property type="match status" value="1"/>
</dbReference>
<proteinExistence type="predicted"/>
<dbReference type="GO" id="GO:0016874">
    <property type="term" value="F:ligase activity"/>
    <property type="evidence" value="ECO:0007669"/>
    <property type="project" value="UniProtKB-KW"/>
</dbReference>
<comment type="caution">
    <text evidence="4">The sequence shown here is derived from an EMBL/GenBank/DDBJ whole genome shotgun (WGS) entry which is preliminary data.</text>
</comment>